<evidence type="ECO:0000313" key="2">
    <source>
        <dbReference type="Proteomes" id="UP000001396"/>
    </source>
</evidence>
<dbReference type="EMBL" id="ADBJ01000017">
    <property type="protein sequence ID" value="EFA83203.1"/>
    <property type="molecule type" value="Genomic_DNA"/>
</dbReference>
<dbReference type="InParanoid" id="D3B5Q5"/>
<proteinExistence type="predicted"/>
<comment type="caution">
    <text evidence="1">The sequence shown here is derived from an EMBL/GenBank/DDBJ whole genome shotgun (WGS) entry which is preliminary data.</text>
</comment>
<sequence>MILSSAGIAPVIVVFPIDFTNAVLSLGVLVDVGVGGFIKSPDDPDSGVDAAELVQLGELLELVSSVGDAETAIVATESAGADCDVPIIDGLLFFPEEGTIFFCIVFEHDIVFIKSIHFLWQTIPHCEHLYE</sequence>
<reference evidence="1 2" key="1">
    <citation type="journal article" date="2011" name="Genome Res.">
        <title>Phylogeny-wide analysis of social amoeba genomes highlights ancient origins for complex intercellular communication.</title>
        <authorList>
            <person name="Heidel A.J."/>
            <person name="Lawal H.M."/>
            <person name="Felder M."/>
            <person name="Schilde C."/>
            <person name="Helps N.R."/>
            <person name="Tunggal B."/>
            <person name="Rivero F."/>
            <person name="John U."/>
            <person name="Schleicher M."/>
            <person name="Eichinger L."/>
            <person name="Platzer M."/>
            <person name="Noegel A.A."/>
            <person name="Schaap P."/>
            <person name="Gloeckner G."/>
        </authorList>
    </citation>
    <scope>NUCLEOTIDE SEQUENCE [LARGE SCALE GENOMIC DNA]</scope>
    <source>
        <strain evidence="2">ATCC 26659 / Pp 5 / PN500</strain>
    </source>
</reference>
<gene>
    <name evidence="1" type="ORF">PPL_03993</name>
</gene>
<dbReference type="Proteomes" id="UP000001396">
    <property type="component" value="Unassembled WGS sequence"/>
</dbReference>
<evidence type="ECO:0000313" key="1">
    <source>
        <dbReference type="EMBL" id="EFA83203.1"/>
    </source>
</evidence>
<dbReference type="GeneID" id="31359480"/>
<dbReference type="AlphaFoldDB" id="D3B5Q5"/>
<name>D3B5Q5_HETP5</name>
<accession>D3B5Q5</accession>
<keyword evidence="2" id="KW-1185">Reference proteome</keyword>
<protein>
    <submittedName>
        <fullName evidence="1">Uncharacterized protein</fullName>
    </submittedName>
</protein>
<organism evidence="1 2">
    <name type="scientific">Heterostelium pallidum (strain ATCC 26659 / Pp 5 / PN500)</name>
    <name type="common">Cellular slime mold</name>
    <name type="synonym">Polysphondylium pallidum</name>
    <dbReference type="NCBI Taxonomy" id="670386"/>
    <lineage>
        <taxon>Eukaryota</taxon>
        <taxon>Amoebozoa</taxon>
        <taxon>Evosea</taxon>
        <taxon>Eumycetozoa</taxon>
        <taxon>Dictyostelia</taxon>
        <taxon>Acytosteliales</taxon>
        <taxon>Acytosteliaceae</taxon>
        <taxon>Heterostelium</taxon>
    </lineage>
</organism>
<dbReference type="RefSeq" id="XP_020435320.1">
    <property type="nucleotide sequence ID" value="XM_020574906.1"/>
</dbReference>